<keyword evidence="6" id="KW-1133">Transmembrane helix</keyword>
<organism evidence="8 9">
    <name type="scientific">Saponaria officinalis</name>
    <name type="common">Common soapwort</name>
    <name type="synonym">Lychnis saponaria</name>
    <dbReference type="NCBI Taxonomy" id="3572"/>
    <lineage>
        <taxon>Eukaryota</taxon>
        <taxon>Viridiplantae</taxon>
        <taxon>Streptophyta</taxon>
        <taxon>Embryophyta</taxon>
        <taxon>Tracheophyta</taxon>
        <taxon>Spermatophyta</taxon>
        <taxon>Magnoliopsida</taxon>
        <taxon>eudicotyledons</taxon>
        <taxon>Gunneridae</taxon>
        <taxon>Pentapetalae</taxon>
        <taxon>Caryophyllales</taxon>
        <taxon>Caryophyllaceae</taxon>
        <taxon>Caryophylleae</taxon>
        <taxon>Saponaria</taxon>
    </lineage>
</organism>
<name>A0AAW1GT82_SAPOF</name>
<keyword evidence="6" id="KW-0812">Transmembrane</keyword>
<comment type="caution">
    <text evidence="8">The sequence shown here is derived from an EMBL/GenBank/DDBJ whole genome shotgun (WGS) entry which is preliminary data.</text>
</comment>
<accession>A0AAW1GT82</accession>
<evidence type="ECO:0000256" key="4">
    <source>
        <dbReference type="PROSITE-ProRule" id="PRU01343"/>
    </source>
</evidence>
<feature type="coiled-coil region" evidence="5">
    <location>
        <begin position="87"/>
        <end position="128"/>
    </location>
</feature>
<sequence length="154" mass="17531">MVSMSEISSNSGSKVVNKCFCGIPVTVKKSSTTDNPGRRFETCKLYNPMTKLGGCNYFRWFDTTQTDWQRVLINNLNLRDNLLSKELELKQEELATVKEEKMRLVMEVERLKKKVKNVKVENSRLNKECSNGNGISLTICVLVCVFVVCLAKLL</sequence>
<evidence type="ECO:0000256" key="3">
    <source>
        <dbReference type="ARBA" id="ARBA00022833"/>
    </source>
</evidence>
<dbReference type="AlphaFoldDB" id="A0AAW1GT82"/>
<protein>
    <recommendedName>
        <fullName evidence="7">GRF-type domain-containing protein</fullName>
    </recommendedName>
</protein>
<dbReference type="EMBL" id="JBDFQZ010000014">
    <property type="protein sequence ID" value="KAK9666073.1"/>
    <property type="molecule type" value="Genomic_DNA"/>
</dbReference>
<evidence type="ECO:0000256" key="1">
    <source>
        <dbReference type="ARBA" id="ARBA00022723"/>
    </source>
</evidence>
<evidence type="ECO:0000256" key="5">
    <source>
        <dbReference type="SAM" id="Coils"/>
    </source>
</evidence>
<dbReference type="PANTHER" id="PTHR33248">
    <property type="entry name" value="ZINC ION-BINDING PROTEIN"/>
    <property type="match status" value="1"/>
</dbReference>
<reference evidence="8" key="1">
    <citation type="submission" date="2024-03" db="EMBL/GenBank/DDBJ databases">
        <title>WGS assembly of Saponaria officinalis var. Norfolk2.</title>
        <authorList>
            <person name="Jenkins J."/>
            <person name="Shu S."/>
            <person name="Grimwood J."/>
            <person name="Barry K."/>
            <person name="Goodstein D."/>
            <person name="Schmutz J."/>
            <person name="Leebens-Mack J."/>
            <person name="Osbourn A."/>
        </authorList>
    </citation>
    <scope>NUCLEOTIDE SEQUENCE [LARGE SCALE GENOMIC DNA]</scope>
    <source>
        <strain evidence="8">JIC</strain>
    </source>
</reference>
<keyword evidence="5" id="KW-0175">Coiled coil</keyword>
<dbReference type="PROSITE" id="PS51999">
    <property type="entry name" value="ZF_GRF"/>
    <property type="match status" value="1"/>
</dbReference>
<dbReference type="GO" id="GO:0008270">
    <property type="term" value="F:zinc ion binding"/>
    <property type="evidence" value="ECO:0007669"/>
    <property type="project" value="UniProtKB-KW"/>
</dbReference>
<feature type="domain" description="GRF-type" evidence="7">
    <location>
        <begin position="19"/>
        <end position="64"/>
    </location>
</feature>
<keyword evidence="1" id="KW-0479">Metal-binding</keyword>
<proteinExistence type="predicted"/>
<keyword evidence="9" id="KW-1185">Reference proteome</keyword>
<evidence type="ECO:0000256" key="2">
    <source>
        <dbReference type="ARBA" id="ARBA00022771"/>
    </source>
</evidence>
<evidence type="ECO:0000256" key="6">
    <source>
        <dbReference type="SAM" id="Phobius"/>
    </source>
</evidence>
<gene>
    <name evidence="8" type="ORF">RND81_14G158400</name>
</gene>
<dbReference type="Proteomes" id="UP001443914">
    <property type="component" value="Unassembled WGS sequence"/>
</dbReference>
<dbReference type="InterPro" id="IPR010666">
    <property type="entry name" value="Znf_GRF"/>
</dbReference>
<evidence type="ECO:0000313" key="9">
    <source>
        <dbReference type="Proteomes" id="UP001443914"/>
    </source>
</evidence>
<evidence type="ECO:0000259" key="7">
    <source>
        <dbReference type="PROSITE" id="PS51999"/>
    </source>
</evidence>
<keyword evidence="2 4" id="KW-0863">Zinc-finger</keyword>
<feature type="transmembrane region" description="Helical" evidence="6">
    <location>
        <begin position="134"/>
        <end position="153"/>
    </location>
</feature>
<keyword evidence="6" id="KW-0472">Membrane</keyword>
<evidence type="ECO:0000313" key="8">
    <source>
        <dbReference type="EMBL" id="KAK9666073.1"/>
    </source>
</evidence>
<keyword evidence="3" id="KW-0862">Zinc</keyword>